<dbReference type="GO" id="GO:0005524">
    <property type="term" value="F:ATP binding"/>
    <property type="evidence" value="ECO:0007669"/>
    <property type="project" value="UniProtKB-KW"/>
</dbReference>
<dbReference type="RefSeq" id="WP_369668407.1">
    <property type="nucleotide sequence ID" value="NZ_JBDKXB010000037.1"/>
</dbReference>
<dbReference type="Gene3D" id="1.20.1560.10">
    <property type="entry name" value="ABC transporter type 1, transmembrane domain"/>
    <property type="match status" value="1"/>
</dbReference>
<dbReference type="Proteomes" id="UP001564408">
    <property type="component" value="Unassembled WGS sequence"/>
</dbReference>
<feature type="transmembrane region" description="Helical" evidence="7">
    <location>
        <begin position="234"/>
        <end position="257"/>
    </location>
</feature>
<feature type="transmembrane region" description="Helical" evidence="7">
    <location>
        <begin position="45"/>
        <end position="61"/>
    </location>
</feature>
<gene>
    <name evidence="10" type="ORF">ABC977_16585</name>
</gene>
<feature type="transmembrane region" description="Helical" evidence="7">
    <location>
        <begin position="149"/>
        <end position="166"/>
    </location>
</feature>
<dbReference type="InterPro" id="IPR003593">
    <property type="entry name" value="AAA+_ATPase"/>
</dbReference>
<evidence type="ECO:0000256" key="2">
    <source>
        <dbReference type="ARBA" id="ARBA00022692"/>
    </source>
</evidence>
<evidence type="ECO:0000259" key="9">
    <source>
        <dbReference type="PROSITE" id="PS50929"/>
    </source>
</evidence>
<dbReference type="PANTHER" id="PTHR24221">
    <property type="entry name" value="ATP-BINDING CASSETTE SUB-FAMILY B"/>
    <property type="match status" value="1"/>
</dbReference>
<evidence type="ECO:0000256" key="1">
    <source>
        <dbReference type="ARBA" id="ARBA00004651"/>
    </source>
</evidence>
<evidence type="ECO:0000256" key="7">
    <source>
        <dbReference type="SAM" id="Phobius"/>
    </source>
</evidence>
<dbReference type="Pfam" id="PF00005">
    <property type="entry name" value="ABC_tran"/>
    <property type="match status" value="1"/>
</dbReference>
<dbReference type="InterPro" id="IPR027417">
    <property type="entry name" value="P-loop_NTPase"/>
</dbReference>
<dbReference type="SUPFAM" id="SSF90123">
    <property type="entry name" value="ABC transporter transmembrane region"/>
    <property type="match status" value="1"/>
</dbReference>
<organism evidence="10 11">
    <name type="scientific">Thioalkalicoccus limnaeus</name>
    <dbReference type="NCBI Taxonomy" id="120681"/>
    <lineage>
        <taxon>Bacteria</taxon>
        <taxon>Pseudomonadati</taxon>
        <taxon>Pseudomonadota</taxon>
        <taxon>Gammaproteobacteria</taxon>
        <taxon>Chromatiales</taxon>
        <taxon>Chromatiaceae</taxon>
        <taxon>Thioalkalicoccus</taxon>
    </lineage>
</organism>
<evidence type="ECO:0000313" key="11">
    <source>
        <dbReference type="Proteomes" id="UP001564408"/>
    </source>
</evidence>
<dbReference type="PROSITE" id="PS51257">
    <property type="entry name" value="PROKAR_LIPOPROTEIN"/>
    <property type="match status" value="1"/>
</dbReference>
<accession>A0ABV4BL32</accession>
<feature type="domain" description="ABC transmembrane type-1" evidence="9">
    <location>
        <begin position="10"/>
        <end position="292"/>
    </location>
</feature>
<evidence type="ECO:0000256" key="5">
    <source>
        <dbReference type="ARBA" id="ARBA00022989"/>
    </source>
</evidence>
<dbReference type="InterPro" id="IPR039421">
    <property type="entry name" value="Type_1_exporter"/>
</dbReference>
<dbReference type="SUPFAM" id="SSF52540">
    <property type="entry name" value="P-loop containing nucleoside triphosphate hydrolases"/>
    <property type="match status" value="1"/>
</dbReference>
<dbReference type="PROSITE" id="PS50929">
    <property type="entry name" value="ABC_TM1F"/>
    <property type="match status" value="1"/>
</dbReference>
<reference evidence="10 11" key="1">
    <citation type="submission" date="2024-05" db="EMBL/GenBank/DDBJ databases">
        <title>Genome Sequence and Characterization of the New Strain Purple Sulfur Bacterium of Genus Thioalkalicoccus.</title>
        <authorList>
            <person name="Bryantseva I.A."/>
            <person name="Kyndt J.A."/>
            <person name="Imhoff J.F."/>
        </authorList>
    </citation>
    <scope>NUCLEOTIDE SEQUENCE [LARGE SCALE GENOMIC DNA]</scope>
    <source>
        <strain evidence="10 11">Um2</strain>
    </source>
</reference>
<dbReference type="Pfam" id="PF00664">
    <property type="entry name" value="ABC_membrane"/>
    <property type="match status" value="1"/>
</dbReference>
<comment type="subcellular location">
    <subcellularLocation>
        <location evidence="1">Cell membrane</location>
        <topology evidence="1">Multi-pass membrane protein</topology>
    </subcellularLocation>
</comment>
<feature type="transmembrane region" description="Helical" evidence="7">
    <location>
        <begin position="125"/>
        <end position="143"/>
    </location>
</feature>
<keyword evidence="3" id="KW-0547">Nucleotide-binding</keyword>
<keyword evidence="4 10" id="KW-0067">ATP-binding</keyword>
<evidence type="ECO:0000256" key="4">
    <source>
        <dbReference type="ARBA" id="ARBA00022840"/>
    </source>
</evidence>
<protein>
    <submittedName>
        <fullName evidence="10">ABC transporter ATP-binding protein</fullName>
    </submittedName>
</protein>
<keyword evidence="6 7" id="KW-0472">Membrane</keyword>
<keyword evidence="5 7" id="KW-1133">Transmembrane helix</keyword>
<proteinExistence type="predicted"/>
<name>A0ABV4BL32_9GAMM</name>
<dbReference type="InterPro" id="IPR017871">
    <property type="entry name" value="ABC_transporter-like_CS"/>
</dbReference>
<comment type="caution">
    <text evidence="10">The sequence shown here is derived from an EMBL/GenBank/DDBJ whole genome shotgun (WGS) entry which is preliminary data.</text>
</comment>
<evidence type="ECO:0000256" key="6">
    <source>
        <dbReference type="ARBA" id="ARBA00023136"/>
    </source>
</evidence>
<dbReference type="InterPro" id="IPR011527">
    <property type="entry name" value="ABC1_TM_dom"/>
</dbReference>
<dbReference type="InterPro" id="IPR036640">
    <property type="entry name" value="ABC1_TM_sf"/>
</dbReference>
<feature type="domain" description="ABC transporter" evidence="8">
    <location>
        <begin position="325"/>
        <end position="566"/>
    </location>
</feature>
<sequence length="597" mass="65029">MRPVQGQIRFAMGLAGLGTILGLAALGCLAWVIERLIAAPGEWPWLAMAGVLVGTVGAYLLRIHAFDQSHYAAFRLEQVLRGRLADHLARLSLGEVQRLGAGSLAKVIQDDVKELHVFVADSTPLYARTYVGPAVTLVALLWLDWRLALAAVAVLLLGFAAMTLAMRDRAELTRRYHAARERVSSAVVEFVQAMPVVRTFDSGTTTFGRFQQALADYLGFLTRWYREASLSGRLGMALLNPMPTLAVLLWLGVWLTWHDALTFSTWLAVLLIGTGMAEAMMPLMSLYHLVDKAKLSIARIDEVLGLPVLPQVAPERARRPADASVVFEGVSFRYGSDRDGGGEGGEAITDLSFTAAPGSVMALVGSSGAGKTTVARLIPRFWDVTAGRVLIGGVDVREMRAEDLMGQVSFVFQDTFLFADSIAENIRLGVPEAGREAVEAAARAAQAHDFITALPQGYDTRAGERGIFLSGGQRQRITIARAILQDRPILVLDEATAFADPENELALVTALSRLMRGRTVILVAHRLATIRDADQILVLERGRLVEQGHHDALLARDGRYAALWRSYEGAQHWALQRDATPTRVTADVPPRCEEATP</sequence>
<feature type="transmembrane region" description="Helical" evidence="7">
    <location>
        <begin position="263"/>
        <end position="290"/>
    </location>
</feature>
<evidence type="ECO:0000256" key="3">
    <source>
        <dbReference type="ARBA" id="ARBA00022741"/>
    </source>
</evidence>
<dbReference type="PROSITE" id="PS50893">
    <property type="entry name" value="ABC_TRANSPORTER_2"/>
    <property type="match status" value="1"/>
</dbReference>
<dbReference type="Gene3D" id="3.40.50.300">
    <property type="entry name" value="P-loop containing nucleotide triphosphate hydrolases"/>
    <property type="match status" value="1"/>
</dbReference>
<feature type="transmembrane region" description="Helical" evidence="7">
    <location>
        <begin position="12"/>
        <end position="33"/>
    </location>
</feature>
<evidence type="ECO:0000313" key="10">
    <source>
        <dbReference type="EMBL" id="MEY6434023.1"/>
    </source>
</evidence>
<dbReference type="PANTHER" id="PTHR24221:SF654">
    <property type="entry name" value="ATP-BINDING CASSETTE SUB-FAMILY B MEMBER 6"/>
    <property type="match status" value="1"/>
</dbReference>
<dbReference type="SMART" id="SM00382">
    <property type="entry name" value="AAA"/>
    <property type="match status" value="1"/>
</dbReference>
<dbReference type="InterPro" id="IPR003439">
    <property type="entry name" value="ABC_transporter-like_ATP-bd"/>
</dbReference>
<keyword evidence="11" id="KW-1185">Reference proteome</keyword>
<keyword evidence="2 7" id="KW-0812">Transmembrane</keyword>
<dbReference type="PROSITE" id="PS00211">
    <property type="entry name" value="ABC_TRANSPORTER_1"/>
    <property type="match status" value="1"/>
</dbReference>
<dbReference type="EMBL" id="JBDKXB010000037">
    <property type="protein sequence ID" value="MEY6434023.1"/>
    <property type="molecule type" value="Genomic_DNA"/>
</dbReference>
<evidence type="ECO:0000259" key="8">
    <source>
        <dbReference type="PROSITE" id="PS50893"/>
    </source>
</evidence>